<dbReference type="Proteomes" id="UP000014760">
    <property type="component" value="Unassembled WGS sequence"/>
</dbReference>
<accession>R7TW09</accession>
<keyword evidence="2" id="KW-0812">Transmembrane</keyword>
<reference evidence="4" key="3">
    <citation type="submission" date="2015-06" db="UniProtKB">
        <authorList>
            <consortium name="EnsemblMetazoa"/>
        </authorList>
    </citation>
    <scope>IDENTIFICATION</scope>
</reference>
<organism evidence="3">
    <name type="scientific">Capitella teleta</name>
    <name type="common">Polychaete worm</name>
    <dbReference type="NCBI Taxonomy" id="283909"/>
    <lineage>
        <taxon>Eukaryota</taxon>
        <taxon>Metazoa</taxon>
        <taxon>Spiralia</taxon>
        <taxon>Lophotrochozoa</taxon>
        <taxon>Annelida</taxon>
        <taxon>Polychaeta</taxon>
        <taxon>Sedentaria</taxon>
        <taxon>Scolecida</taxon>
        <taxon>Capitellidae</taxon>
        <taxon>Capitella</taxon>
    </lineage>
</organism>
<gene>
    <name evidence="3" type="ORF">CAPTEDRAFT_219819</name>
</gene>
<dbReference type="AlphaFoldDB" id="R7TW09"/>
<reference evidence="3 5" key="2">
    <citation type="journal article" date="2013" name="Nature">
        <title>Insights into bilaterian evolution from three spiralian genomes.</title>
        <authorList>
            <person name="Simakov O."/>
            <person name="Marletaz F."/>
            <person name="Cho S.J."/>
            <person name="Edsinger-Gonzales E."/>
            <person name="Havlak P."/>
            <person name="Hellsten U."/>
            <person name="Kuo D.H."/>
            <person name="Larsson T."/>
            <person name="Lv J."/>
            <person name="Arendt D."/>
            <person name="Savage R."/>
            <person name="Osoegawa K."/>
            <person name="de Jong P."/>
            <person name="Grimwood J."/>
            <person name="Chapman J.A."/>
            <person name="Shapiro H."/>
            <person name="Aerts A."/>
            <person name="Otillar R.P."/>
            <person name="Terry A.Y."/>
            <person name="Boore J.L."/>
            <person name="Grigoriev I.V."/>
            <person name="Lindberg D.R."/>
            <person name="Seaver E.C."/>
            <person name="Weisblat D.A."/>
            <person name="Putnam N.H."/>
            <person name="Rokhsar D.S."/>
        </authorList>
    </citation>
    <scope>NUCLEOTIDE SEQUENCE</scope>
    <source>
        <strain evidence="3 5">I ESC-2004</strain>
    </source>
</reference>
<sequence>MPAHVPLQTSSIRRIMLRMHGVDLFAKAFIVANLLGLVLVWSYSQKQEATRRKYEAIITSELASLQGRMSSLQQEAEKNHVAIGQMKEAIEVFIDSDNESHQKLMGILGAAQKELLLRPRKPAQKPIMQPGGLLPELDDAKDLDSRPLAQRPEEENEVAEEALDEEEEQGQLDGDILPNVQEDPAEPPEDEMNDFNDDR</sequence>
<dbReference type="EMBL" id="KB308442">
    <property type="protein sequence ID" value="ELT97894.1"/>
    <property type="molecule type" value="Genomic_DNA"/>
</dbReference>
<dbReference type="HOGENOM" id="CLU_1373401_0_0_1"/>
<keyword evidence="2" id="KW-1133">Transmembrane helix</keyword>
<name>R7TW09_CAPTE</name>
<evidence type="ECO:0000313" key="5">
    <source>
        <dbReference type="Proteomes" id="UP000014760"/>
    </source>
</evidence>
<keyword evidence="2" id="KW-0472">Membrane</keyword>
<dbReference type="EMBL" id="AMQN01010705">
    <property type="status" value="NOT_ANNOTATED_CDS"/>
    <property type="molecule type" value="Genomic_DNA"/>
</dbReference>
<feature type="transmembrane region" description="Helical" evidence="2">
    <location>
        <begin position="24"/>
        <end position="43"/>
    </location>
</feature>
<protein>
    <submittedName>
        <fullName evidence="3 4">Uncharacterized protein</fullName>
    </submittedName>
</protein>
<feature type="compositionally biased region" description="Acidic residues" evidence="1">
    <location>
        <begin position="183"/>
        <end position="199"/>
    </location>
</feature>
<keyword evidence="5" id="KW-1185">Reference proteome</keyword>
<proteinExistence type="predicted"/>
<evidence type="ECO:0000313" key="4">
    <source>
        <dbReference type="EnsemblMetazoa" id="CapteP219819"/>
    </source>
</evidence>
<evidence type="ECO:0000313" key="3">
    <source>
        <dbReference type="EMBL" id="ELT97894.1"/>
    </source>
</evidence>
<feature type="region of interest" description="Disordered" evidence="1">
    <location>
        <begin position="123"/>
        <end position="199"/>
    </location>
</feature>
<evidence type="ECO:0000256" key="2">
    <source>
        <dbReference type="SAM" id="Phobius"/>
    </source>
</evidence>
<evidence type="ECO:0000256" key="1">
    <source>
        <dbReference type="SAM" id="MobiDB-lite"/>
    </source>
</evidence>
<reference evidence="5" key="1">
    <citation type="submission" date="2012-12" db="EMBL/GenBank/DDBJ databases">
        <authorList>
            <person name="Hellsten U."/>
            <person name="Grimwood J."/>
            <person name="Chapman J.A."/>
            <person name="Shapiro H."/>
            <person name="Aerts A."/>
            <person name="Otillar R.P."/>
            <person name="Terry A.Y."/>
            <person name="Boore J.L."/>
            <person name="Simakov O."/>
            <person name="Marletaz F."/>
            <person name="Cho S.-J."/>
            <person name="Edsinger-Gonzales E."/>
            <person name="Havlak P."/>
            <person name="Kuo D.-H."/>
            <person name="Larsson T."/>
            <person name="Lv J."/>
            <person name="Arendt D."/>
            <person name="Savage R."/>
            <person name="Osoegawa K."/>
            <person name="de Jong P."/>
            <person name="Lindberg D.R."/>
            <person name="Seaver E.C."/>
            <person name="Weisblat D.A."/>
            <person name="Putnam N.H."/>
            <person name="Grigoriev I.V."/>
            <person name="Rokhsar D.S."/>
        </authorList>
    </citation>
    <scope>NUCLEOTIDE SEQUENCE</scope>
    <source>
        <strain evidence="5">I ESC-2004</strain>
    </source>
</reference>
<feature type="compositionally biased region" description="Acidic residues" evidence="1">
    <location>
        <begin position="154"/>
        <end position="170"/>
    </location>
</feature>
<dbReference type="EnsemblMetazoa" id="CapteT219819">
    <property type="protein sequence ID" value="CapteP219819"/>
    <property type="gene ID" value="CapteG219819"/>
</dbReference>